<dbReference type="GO" id="GO:0003755">
    <property type="term" value="F:peptidyl-prolyl cis-trans isomerase activity"/>
    <property type="evidence" value="ECO:0007669"/>
    <property type="project" value="InterPro"/>
</dbReference>
<dbReference type="Gene3D" id="3.60.21.10">
    <property type="match status" value="2"/>
</dbReference>
<dbReference type="InterPro" id="IPR002048">
    <property type="entry name" value="EF_hand_dom"/>
</dbReference>
<evidence type="ECO:0000256" key="3">
    <source>
        <dbReference type="ARBA" id="ARBA00022723"/>
    </source>
</evidence>
<proteinExistence type="inferred from homology"/>
<dbReference type="InterPro" id="IPR011992">
    <property type="entry name" value="EF-hand-dom_pair"/>
</dbReference>
<dbReference type="EC" id="3.1.3.16" evidence="5"/>
<keyword evidence="6" id="KW-1133">Transmembrane helix</keyword>
<dbReference type="SUPFAM" id="SSF47473">
    <property type="entry name" value="EF-hand"/>
    <property type="match status" value="1"/>
</dbReference>
<feature type="transmembrane region" description="Helical" evidence="6">
    <location>
        <begin position="758"/>
        <end position="777"/>
    </location>
</feature>
<dbReference type="CDD" id="cd01925">
    <property type="entry name" value="cyclophilin_CeCYP16-like"/>
    <property type="match status" value="1"/>
</dbReference>
<evidence type="ECO:0000313" key="9">
    <source>
        <dbReference type="EMBL" id="ETW26947.1"/>
    </source>
</evidence>
<dbReference type="Gene3D" id="2.40.100.10">
    <property type="entry name" value="Cyclophilin-like"/>
    <property type="match status" value="1"/>
</dbReference>
<evidence type="ECO:0000313" key="10">
    <source>
        <dbReference type="Proteomes" id="UP000030656"/>
    </source>
</evidence>
<dbReference type="OrthoDB" id="445564at2759"/>
<organism evidence="9 10">
    <name type="scientific">Plasmodium falciparum FCH/4</name>
    <dbReference type="NCBI Taxonomy" id="1036724"/>
    <lineage>
        <taxon>Eukaryota</taxon>
        <taxon>Sar</taxon>
        <taxon>Alveolata</taxon>
        <taxon>Apicomplexa</taxon>
        <taxon>Aconoidasida</taxon>
        <taxon>Haemosporida</taxon>
        <taxon>Plasmodiidae</taxon>
        <taxon>Plasmodium</taxon>
        <taxon>Plasmodium (Laverania)</taxon>
    </lineage>
</organism>
<dbReference type="PROSITE" id="PS50072">
    <property type="entry name" value="CSA_PPIASE_2"/>
    <property type="match status" value="1"/>
</dbReference>
<dbReference type="Proteomes" id="UP000030656">
    <property type="component" value="Unassembled WGS sequence"/>
</dbReference>
<dbReference type="Pfam" id="PF00149">
    <property type="entry name" value="Metallophos"/>
    <property type="match status" value="2"/>
</dbReference>
<dbReference type="FunFam" id="2.40.100.10:FF:000051">
    <property type="entry name" value="Peptidyl-prolyl cis-trans isomerase"/>
    <property type="match status" value="1"/>
</dbReference>
<dbReference type="GO" id="GO:0004722">
    <property type="term" value="F:protein serine/threonine phosphatase activity"/>
    <property type="evidence" value="ECO:0007669"/>
    <property type="project" value="UniProtKB-EC"/>
</dbReference>
<comment type="cofactor">
    <cofactor evidence="1">
        <name>Mn(2+)</name>
        <dbReference type="ChEBI" id="CHEBI:29035"/>
    </cofactor>
</comment>
<dbReference type="InterPro" id="IPR002130">
    <property type="entry name" value="Cyclophilin-type_PPIase_dom"/>
</dbReference>
<dbReference type="EMBL" id="KI928152">
    <property type="protein sequence ID" value="ETW26947.1"/>
    <property type="molecule type" value="Genomic_DNA"/>
</dbReference>
<keyword evidence="6" id="KW-0472">Membrane</keyword>
<protein>
    <recommendedName>
        <fullName evidence="5">Serine/threonine-protein phosphatase</fullName>
        <ecNumber evidence="5">3.1.3.16</ecNumber>
    </recommendedName>
</protein>
<dbReference type="PANTHER" id="PTHR45668:SF5">
    <property type="entry name" value="SERINE_THREONINE-PROTEIN PHOSPHATASE 5"/>
    <property type="match status" value="1"/>
</dbReference>
<evidence type="ECO:0000259" key="7">
    <source>
        <dbReference type="PROSITE" id="PS50072"/>
    </source>
</evidence>
<comment type="similarity">
    <text evidence="2 5">Belongs to the PPP phosphatase family.</text>
</comment>
<evidence type="ECO:0000256" key="6">
    <source>
        <dbReference type="SAM" id="Phobius"/>
    </source>
</evidence>
<evidence type="ECO:0000256" key="2">
    <source>
        <dbReference type="ARBA" id="ARBA00008294"/>
    </source>
</evidence>
<evidence type="ECO:0000256" key="5">
    <source>
        <dbReference type="RuleBase" id="RU004273"/>
    </source>
</evidence>
<dbReference type="InterPro" id="IPR051134">
    <property type="entry name" value="PPP_phosphatase"/>
</dbReference>
<dbReference type="SUPFAM" id="SSF50891">
    <property type="entry name" value="Cyclophilin-like"/>
    <property type="match status" value="1"/>
</dbReference>
<dbReference type="SUPFAM" id="SSF56300">
    <property type="entry name" value="Metallo-dependent phosphatases"/>
    <property type="match status" value="2"/>
</dbReference>
<name>A0A024VEN0_PLAFA</name>
<reference evidence="9 10" key="1">
    <citation type="submission" date="2013-02" db="EMBL/GenBank/DDBJ databases">
        <title>The Genome Annotation of Plasmodium falciparum FCH/4.</title>
        <authorList>
            <consortium name="The Broad Institute Genome Sequencing Platform"/>
            <consortium name="The Broad Institute Genome Sequencing Center for Infectious Disease"/>
            <person name="Neafsey D."/>
            <person name="Hoffman S."/>
            <person name="Volkman S."/>
            <person name="Rosenthal P."/>
            <person name="Walker B."/>
            <person name="Young S.K."/>
            <person name="Zeng Q."/>
            <person name="Gargeya S."/>
            <person name="Fitzgerald M."/>
            <person name="Haas B."/>
            <person name="Abouelleil A."/>
            <person name="Allen A.W."/>
            <person name="Alvarado L."/>
            <person name="Arachchi H.M."/>
            <person name="Berlin A.M."/>
            <person name="Chapman S.B."/>
            <person name="Gainer-Dewar J."/>
            <person name="Goldberg J."/>
            <person name="Griggs A."/>
            <person name="Gujja S."/>
            <person name="Hansen M."/>
            <person name="Howarth C."/>
            <person name="Imamovic A."/>
            <person name="Ireland A."/>
            <person name="Larimer J."/>
            <person name="McCowan C."/>
            <person name="Murphy C."/>
            <person name="Pearson M."/>
            <person name="Poon T.W."/>
            <person name="Priest M."/>
            <person name="Roberts A."/>
            <person name="Saif S."/>
            <person name="Shea T."/>
            <person name="Sisk P."/>
            <person name="Sykes S."/>
            <person name="Wortman J."/>
            <person name="Nusbaum C."/>
            <person name="Birren B."/>
        </authorList>
    </citation>
    <scope>NUCLEOTIDE SEQUENCE [LARGE SCALE GENOMIC DNA]</scope>
    <source>
        <strain evidence="9 10">FCH/4</strain>
    </source>
</reference>
<dbReference type="PROSITE" id="PS00125">
    <property type="entry name" value="SER_THR_PHOSPHATASE"/>
    <property type="match status" value="1"/>
</dbReference>
<dbReference type="PANTHER" id="PTHR45668">
    <property type="entry name" value="SERINE/THREONINE-PROTEIN PHOSPHATASE 5-RELATED"/>
    <property type="match status" value="1"/>
</dbReference>
<dbReference type="Pfam" id="PF00160">
    <property type="entry name" value="Pro_isomerase"/>
    <property type="match status" value="1"/>
</dbReference>
<dbReference type="SMART" id="SM00156">
    <property type="entry name" value="PP2Ac"/>
    <property type="match status" value="1"/>
</dbReference>
<gene>
    <name evidence="9" type="ORF">PFFCH_05646</name>
</gene>
<reference evidence="9 10" key="2">
    <citation type="submission" date="2013-02" db="EMBL/GenBank/DDBJ databases">
        <title>The Genome Sequence of Plasmodium falciparum FCH/4.</title>
        <authorList>
            <consortium name="The Broad Institute Genome Sequencing Platform"/>
            <consortium name="The Broad Institute Genome Sequencing Center for Infectious Disease"/>
            <person name="Neafsey D."/>
            <person name="Cheeseman I."/>
            <person name="Volkman S."/>
            <person name="Adams J."/>
            <person name="Walker B."/>
            <person name="Young S.K."/>
            <person name="Zeng Q."/>
            <person name="Gargeya S."/>
            <person name="Fitzgerald M."/>
            <person name="Haas B."/>
            <person name="Abouelleil A."/>
            <person name="Alvarado L."/>
            <person name="Arachchi H.M."/>
            <person name="Berlin A.M."/>
            <person name="Chapman S.B."/>
            <person name="Dewar J."/>
            <person name="Goldberg J."/>
            <person name="Griggs A."/>
            <person name="Gujja S."/>
            <person name="Hansen M."/>
            <person name="Howarth C."/>
            <person name="Imamovic A."/>
            <person name="Larimer J."/>
            <person name="McCowan C."/>
            <person name="Murphy C."/>
            <person name="Neiman D."/>
            <person name="Pearson M."/>
            <person name="Priest M."/>
            <person name="Roberts A."/>
            <person name="Saif S."/>
            <person name="Shea T."/>
            <person name="Sisk P."/>
            <person name="Sykes S."/>
            <person name="Wortman J."/>
            <person name="Nusbaum C."/>
            <person name="Birren B."/>
        </authorList>
    </citation>
    <scope>NUCLEOTIDE SEQUENCE [LARGE SCALE GENOMIC DNA]</scope>
    <source>
        <strain evidence="9 10">FCH/4</strain>
    </source>
</reference>
<dbReference type="InterPro" id="IPR006186">
    <property type="entry name" value="Ser/Thr-sp_prot-phosphatase"/>
</dbReference>
<dbReference type="GO" id="GO:0005509">
    <property type="term" value="F:calcium ion binding"/>
    <property type="evidence" value="ECO:0007669"/>
    <property type="project" value="InterPro"/>
</dbReference>
<evidence type="ECO:0000256" key="4">
    <source>
        <dbReference type="ARBA" id="ARBA00023211"/>
    </source>
</evidence>
<comment type="catalytic activity">
    <reaction evidence="5">
        <text>O-phospho-L-threonyl-[protein] + H2O = L-threonyl-[protein] + phosphate</text>
        <dbReference type="Rhea" id="RHEA:47004"/>
        <dbReference type="Rhea" id="RHEA-COMP:11060"/>
        <dbReference type="Rhea" id="RHEA-COMP:11605"/>
        <dbReference type="ChEBI" id="CHEBI:15377"/>
        <dbReference type="ChEBI" id="CHEBI:30013"/>
        <dbReference type="ChEBI" id="CHEBI:43474"/>
        <dbReference type="ChEBI" id="CHEBI:61977"/>
        <dbReference type="EC" id="3.1.3.16"/>
    </reaction>
</comment>
<dbReference type="Gene3D" id="1.10.238.10">
    <property type="entry name" value="EF-hand"/>
    <property type="match status" value="1"/>
</dbReference>
<dbReference type="PRINTS" id="PR00153">
    <property type="entry name" value="CSAPPISMRASE"/>
</dbReference>
<keyword evidence="6" id="KW-0812">Transmembrane</keyword>
<dbReference type="AlphaFoldDB" id="A0A024VEN0"/>
<keyword evidence="3" id="KW-0479">Metal-binding</keyword>
<keyword evidence="5" id="KW-0378">Hydrolase</keyword>
<feature type="domain" description="EF-hand" evidence="8">
    <location>
        <begin position="551"/>
        <end position="586"/>
    </location>
</feature>
<dbReference type="InterPro" id="IPR029000">
    <property type="entry name" value="Cyclophilin-like_dom_sf"/>
</dbReference>
<sequence>MSEVYSIEPKTHGKVIIYTSLGELEIHLFSNECPEACRNFIQHCLNNYYNKNEFFRVIPRFLIQTGDHTNTGLHNEYAFSSPFKNEYNSRLKFLYTGCLSFANLNIDKPSNGSQFFITLDKAEYLNNKNTLFGKVAKHSIYNLLKFNNIKTNKHDKPIEDIPYIEYVKIIENPFHHLVPSINYEYNTKNQNVKDKNEYLNKTKKKKEQNLLSFDYDQEISDDSETFFRGDKDQTVKQKNVSSEIYKPLIKTIKRDIKKDQIFVVHGGLSRYQDITLKEIDELDRKKQEILHPEQYEDIVIFDLLWSDPQKKEGIGGNARGNNCITFGPDVTEMFLKNNNLDILIRSHQVPKTLKGIESHHEGKCITLFSASNYCNKIKNLGAAIIFNQDLTFEVQEYMSPSLEVIRETFEENQKLREKVLHCSKIVELEKNEQKNNNKLSTEGLMNDIINCLSTIICNEKNSLWNNLYKQDKDKKGVVHINIWKEELGKLSKAKKVPWIYLCRKLKMIEDYHVNYNNILSRFKINYAPNEKFLNTEWKNECFEHLYEALLKADLSLRETLMVFDKNLDGKVSFAEFEQVLRDLNIDLSNEQIRILVRLINSNSLCNNTNLQENDKIDVAEFIGKMRVCYRLSINKDYVNNEKIQKLIETIGKHILSDSADTANYHYKFYEENNERHNSERRKRSSVIKSVALFQKFKNYDNFGNDNITIQLGSQSFDQNKKNARGKYKKLRYKFGHVQKKYKYIKASTEYISPIYHTFILYIYIFMCIWCHICTVIYENKVALKKCMKYLEDTMQGKITSIHFRYILLELNKILQEHNFEIYIFNGDIADRGENATEIFILLFIFKLSCNDSVIINRGNHECSYMNEVYGFYNEGT</sequence>
<dbReference type="PROSITE" id="PS50222">
    <property type="entry name" value="EF_HAND_2"/>
    <property type="match status" value="1"/>
</dbReference>
<evidence type="ECO:0000256" key="1">
    <source>
        <dbReference type="ARBA" id="ARBA00001936"/>
    </source>
</evidence>
<accession>A0A024VEN0</accession>
<feature type="domain" description="PPIase cyclophilin-type" evidence="7">
    <location>
        <begin position="19"/>
        <end position="161"/>
    </location>
</feature>
<evidence type="ECO:0000259" key="8">
    <source>
        <dbReference type="PROSITE" id="PS50222"/>
    </source>
</evidence>
<dbReference type="InterPro" id="IPR004843">
    <property type="entry name" value="Calcineurin-like_PHP"/>
</dbReference>
<dbReference type="InterPro" id="IPR029052">
    <property type="entry name" value="Metallo-depent_PP-like"/>
</dbReference>
<keyword evidence="4" id="KW-0464">Manganese</keyword>